<dbReference type="AlphaFoldDB" id="A0A5C3PJV4"/>
<proteinExistence type="predicted"/>
<protein>
    <submittedName>
        <fullName evidence="2">Uncharacterized protein</fullName>
    </submittedName>
</protein>
<feature type="transmembrane region" description="Helical" evidence="1">
    <location>
        <begin position="97"/>
        <end position="118"/>
    </location>
</feature>
<feature type="transmembrane region" description="Helical" evidence="1">
    <location>
        <begin position="24"/>
        <end position="48"/>
    </location>
</feature>
<dbReference type="STRING" id="1314778.A0A5C3PJV4"/>
<evidence type="ECO:0000256" key="1">
    <source>
        <dbReference type="SAM" id="Phobius"/>
    </source>
</evidence>
<feature type="transmembrane region" description="Helical" evidence="1">
    <location>
        <begin position="186"/>
        <end position="209"/>
    </location>
</feature>
<dbReference type="InParanoid" id="A0A5C3PJV4"/>
<gene>
    <name evidence="2" type="ORF">K466DRAFT_23836</name>
</gene>
<accession>A0A5C3PJV4</accession>
<feature type="transmembrane region" description="Helical" evidence="1">
    <location>
        <begin position="229"/>
        <end position="249"/>
    </location>
</feature>
<sequence length="379" mass="42042">MSLILDNVKRINAQEIGLNAPTDLAVWLFFQIAGDHVLLPLLVATFLFSKSIFRHPTVINVCCTWIIAGVVSSLLFYTGHHVGPEPPQNLCIAQSALLAPVPPMASVATLSLVCYTWSTFRPSKAQVALKAQASHLTTICLVAAPYVVYLCFAVVGLQYAVRHADRVNRSRRYFYCSLHWDLFNNIMGLFTAAVCLIAAALEAHIMFMLSRNWTALRRAGLSAGVDLQLTLRVGIFTAYILCGTAVMLASVANARSIVPDMWAASISFKVGMTFFLVFGTQPDVLRLWANILSGRQFRNASRRKSWSTASSERCPTPLPSFDYDLLERTNSEVGEKARLAALHAYYKARVHLTGADVEVIKRPEDAFTVGKDLKRVWWV</sequence>
<keyword evidence="1" id="KW-0472">Membrane</keyword>
<dbReference type="EMBL" id="ML211072">
    <property type="protein sequence ID" value="TFK89561.1"/>
    <property type="molecule type" value="Genomic_DNA"/>
</dbReference>
<evidence type="ECO:0000313" key="2">
    <source>
        <dbReference type="EMBL" id="TFK89561.1"/>
    </source>
</evidence>
<evidence type="ECO:0000313" key="3">
    <source>
        <dbReference type="Proteomes" id="UP000308197"/>
    </source>
</evidence>
<dbReference type="Proteomes" id="UP000308197">
    <property type="component" value="Unassembled WGS sequence"/>
</dbReference>
<feature type="transmembrane region" description="Helical" evidence="1">
    <location>
        <begin position="139"/>
        <end position="161"/>
    </location>
</feature>
<keyword evidence="1" id="KW-0812">Transmembrane</keyword>
<reference evidence="2 3" key="1">
    <citation type="journal article" date="2019" name="Nat. Ecol. Evol.">
        <title>Megaphylogeny resolves global patterns of mushroom evolution.</title>
        <authorList>
            <person name="Varga T."/>
            <person name="Krizsan K."/>
            <person name="Foldi C."/>
            <person name="Dima B."/>
            <person name="Sanchez-Garcia M."/>
            <person name="Sanchez-Ramirez S."/>
            <person name="Szollosi G.J."/>
            <person name="Szarkandi J.G."/>
            <person name="Papp V."/>
            <person name="Albert L."/>
            <person name="Andreopoulos W."/>
            <person name="Angelini C."/>
            <person name="Antonin V."/>
            <person name="Barry K.W."/>
            <person name="Bougher N.L."/>
            <person name="Buchanan P."/>
            <person name="Buyck B."/>
            <person name="Bense V."/>
            <person name="Catcheside P."/>
            <person name="Chovatia M."/>
            <person name="Cooper J."/>
            <person name="Damon W."/>
            <person name="Desjardin D."/>
            <person name="Finy P."/>
            <person name="Geml J."/>
            <person name="Haridas S."/>
            <person name="Hughes K."/>
            <person name="Justo A."/>
            <person name="Karasinski D."/>
            <person name="Kautmanova I."/>
            <person name="Kiss B."/>
            <person name="Kocsube S."/>
            <person name="Kotiranta H."/>
            <person name="LaButti K.M."/>
            <person name="Lechner B.E."/>
            <person name="Liimatainen K."/>
            <person name="Lipzen A."/>
            <person name="Lukacs Z."/>
            <person name="Mihaltcheva S."/>
            <person name="Morgado L.N."/>
            <person name="Niskanen T."/>
            <person name="Noordeloos M.E."/>
            <person name="Ohm R.A."/>
            <person name="Ortiz-Santana B."/>
            <person name="Ovrebo C."/>
            <person name="Racz N."/>
            <person name="Riley R."/>
            <person name="Savchenko A."/>
            <person name="Shiryaev A."/>
            <person name="Soop K."/>
            <person name="Spirin V."/>
            <person name="Szebenyi C."/>
            <person name="Tomsovsky M."/>
            <person name="Tulloss R.E."/>
            <person name="Uehling J."/>
            <person name="Grigoriev I.V."/>
            <person name="Vagvolgyi C."/>
            <person name="Papp T."/>
            <person name="Martin F.M."/>
            <person name="Miettinen O."/>
            <person name="Hibbett D.S."/>
            <person name="Nagy L.G."/>
        </authorList>
    </citation>
    <scope>NUCLEOTIDE SEQUENCE [LARGE SCALE GENOMIC DNA]</scope>
    <source>
        <strain evidence="2 3">HHB13444</strain>
    </source>
</reference>
<keyword evidence="1" id="KW-1133">Transmembrane helix</keyword>
<name>A0A5C3PJV4_9APHY</name>
<keyword evidence="3" id="KW-1185">Reference proteome</keyword>
<feature type="transmembrane region" description="Helical" evidence="1">
    <location>
        <begin position="261"/>
        <end position="278"/>
    </location>
</feature>
<organism evidence="2 3">
    <name type="scientific">Polyporus arcularius HHB13444</name>
    <dbReference type="NCBI Taxonomy" id="1314778"/>
    <lineage>
        <taxon>Eukaryota</taxon>
        <taxon>Fungi</taxon>
        <taxon>Dikarya</taxon>
        <taxon>Basidiomycota</taxon>
        <taxon>Agaricomycotina</taxon>
        <taxon>Agaricomycetes</taxon>
        <taxon>Polyporales</taxon>
        <taxon>Polyporaceae</taxon>
        <taxon>Polyporus</taxon>
    </lineage>
</organism>
<feature type="transmembrane region" description="Helical" evidence="1">
    <location>
        <begin position="57"/>
        <end position="77"/>
    </location>
</feature>